<reference evidence="1" key="1">
    <citation type="journal article" date="2014" name="Front. Microbiol.">
        <title>High frequency of phylogenetically diverse reductive dehalogenase-homologous genes in deep subseafloor sedimentary metagenomes.</title>
        <authorList>
            <person name="Kawai M."/>
            <person name="Futagami T."/>
            <person name="Toyoda A."/>
            <person name="Takaki Y."/>
            <person name="Nishi S."/>
            <person name="Hori S."/>
            <person name="Arai W."/>
            <person name="Tsubouchi T."/>
            <person name="Morono Y."/>
            <person name="Uchiyama I."/>
            <person name="Ito T."/>
            <person name="Fujiyama A."/>
            <person name="Inagaki F."/>
            <person name="Takami H."/>
        </authorList>
    </citation>
    <scope>NUCLEOTIDE SEQUENCE</scope>
    <source>
        <strain evidence="1">Expedition CK06-06</strain>
    </source>
</reference>
<comment type="caution">
    <text evidence="1">The sequence shown here is derived from an EMBL/GenBank/DDBJ whole genome shotgun (WGS) entry which is preliminary data.</text>
</comment>
<dbReference type="AlphaFoldDB" id="X0XQN2"/>
<sequence>HLAWLPCAHLLRWLAPVTSRMPLRWRWLTKMETRESRLHGTGVFA</sequence>
<organism evidence="1">
    <name type="scientific">marine sediment metagenome</name>
    <dbReference type="NCBI Taxonomy" id="412755"/>
    <lineage>
        <taxon>unclassified sequences</taxon>
        <taxon>metagenomes</taxon>
        <taxon>ecological metagenomes</taxon>
    </lineage>
</organism>
<protein>
    <submittedName>
        <fullName evidence="1">Uncharacterized protein</fullName>
    </submittedName>
</protein>
<gene>
    <name evidence="1" type="ORF">S01H1_86122</name>
</gene>
<feature type="non-terminal residue" evidence="1">
    <location>
        <position position="45"/>
    </location>
</feature>
<name>X0XQN2_9ZZZZ</name>
<accession>X0XQN2</accession>
<dbReference type="EMBL" id="BARS01059476">
    <property type="protein sequence ID" value="GAG45565.1"/>
    <property type="molecule type" value="Genomic_DNA"/>
</dbReference>
<proteinExistence type="predicted"/>
<evidence type="ECO:0000313" key="1">
    <source>
        <dbReference type="EMBL" id="GAG45565.1"/>
    </source>
</evidence>
<feature type="non-terminal residue" evidence="1">
    <location>
        <position position="1"/>
    </location>
</feature>